<dbReference type="GO" id="GO:0004467">
    <property type="term" value="F:long-chain fatty acid-CoA ligase activity"/>
    <property type="evidence" value="ECO:0007669"/>
    <property type="project" value="UniProtKB-EC"/>
</dbReference>
<evidence type="ECO:0000256" key="1">
    <source>
        <dbReference type="ARBA" id="ARBA00022598"/>
    </source>
</evidence>
<dbReference type="InterPro" id="IPR045851">
    <property type="entry name" value="AMP-bd_C_sf"/>
</dbReference>
<accession>A0A2I0CTB4</accession>
<dbReference type="PROSITE" id="PS00455">
    <property type="entry name" value="AMP_BINDING"/>
    <property type="match status" value="1"/>
</dbReference>
<keyword evidence="2" id="KW-0276">Fatty acid metabolism</keyword>
<keyword evidence="3" id="KW-0443">Lipid metabolism</keyword>
<dbReference type="InterPro" id="IPR020845">
    <property type="entry name" value="AMP-binding_CS"/>
</dbReference>
<reference evidence="7" key="1">
    <citation type="submission" date="2017-12" db="EMBL/GenBank/DDBJ databases">
        <authorList>
            <person name="Yu X.-Y."/>
        </authorList>
    </citation>
    <scope>NUCLEOTIDE SEQUENCE [LARGE SCALE GENOMIC DNA]</scope>
    <source>
        <strain evidence="7">ZYSR67-Z</strain>
    </source>
</reference>
<dbReference type="Proteomes" id="UP000242861">
    <property type="component" value="Unassembled WGS sequence"/>
</dbReference>
<evidence type="ECO:0000256" key="2">
    <source>
        <dbReference type="ARBA" id="ARBA00022832"/>
    </source>
</evidence>
<dbReference type="Pfam" id="PF00501">
    <property type="entry name" value="AMP-binding"/>
    <property type="match status" value="1"/>
</dbReference>
<evidence type="ECO:0000256" key="4">
    <source>
        <dbReference type="ARBA" id="ARBA00024484"/>
    </source>
</evidence>
<evidence type="ECO:0000259" key="5">
    <source>
        <dbReference type="Pfam" id="PF00501"/>
    </source>
</evidence>
<dbReference type="PANTHER" id="PTHR43272">
    <property type="entry name" value="LONG-CHAIN-FATTY-ACID--COA LIGASE"/>
    <property type="match status" value="1"/>
</dbReference>
<comment type="catalytic activity">
    <reaction evidence="4">
        <text>a long-chain fatty acid + ATP + CoA = a long-chain fatty acyl-CoA + AMP + diphosphate</text>
        <dbReference type="Rhea" id="RHEA:15421"/>
        <dbReference type="ChEBI" id="CHEBI:30616"/>
        <dbReference type="ChEBI" id="CHEBI:33019"/>
        <dbReference type="ChEBI" id="CHEBI:57287"/>
        <dbReference type="ChEBI" id="CHEBI:57560"/>
        <dbReference type="ChEBI" id="CHEBI:83139"/>
        <dbReference type="ChEBI" id="CHEBI:456215"/>
        <dbReference type="EC" id="6.2.1.3"/>
    </reaction>
    <physiologicalReaction direction="left-to-right" evidence="4">
        <dbReference type="Rhea" id="RHEA:15422"/>
    </physiologicalReaction>
</comment>
<dbReference type="RefSeq" id="WP_101192543.1">
    <property type="nucleotide sequence ID" value="NZ_PIYS01000003.1"/>
</dbReference>
<feature type="domain" description="AMP-dependent synthetase/ligase" evidence="5">
    <location>
        <begin position="12"/>
        <end position="385"/>
    </location>
</feature>
<dbReference type="AlphaFoldDB" id="A0A2I0CTB4"/>
<dbReference type="Pfam" id="PF23562">
    <property type="entry name" value="AMP-binding_C_3"/>
    <property type="match status" value="1"/>
</dbReference>
<dbReference type="GO" id="GO:0016020">
    <property type="term" value="C:membrane"/>
    <property type="evidence" value="ECO:0007669"/>
    <property type="project" value="TreeGrafter"/>
</dbReference>
<dbReference type="Gene3D" id="3.30.300.30">
    <property type="match status" value="1"/>
</dbReference>
<evidence type="ECO:0000313" key="7">
    <source>
        <dbReference type="Proteomes" id="UP000242861"/>
    </source>
</evidence>
<dbReference type="InterPro" id="IPR042099">
    <property type="entry name" value="ANL_N_sf"/>
</dbReference>
<dbReference type="PANTHER" id="PTHR43272:SF32">
    <property type="entry name" value="AMP-DEPENDENT SYNTHETASE_LIGASE DOMAIN-CONTAINING PROTEIN"/>
    <property type="match status" value="1"/>
</dbReference>
<comment type="caution">
    <text evidence="6">The sequence shown here is derived from an EMBL/GenBank/DDBJ whole genome shotgun (WGS) entry which is preliminary data.</text>
</comment>
<dbReference type="SUPFAM" id="SSF56801">
    <property type="entry name" value="Acetyl-CoA synthetase-like"/>
    <property type="match status" value="1"/>
</dbReference>
<dbReference type="InterPro" id="IPR000873">
    <property type="entry name" value="AMP-dep_synth/lig_dom"/>
</dbReference>
<evidence type="ECO:0000313" key="6">
    <source>
        <dbReference type="EMBL" id="PKF72486.1"/>
    </source>
</evidence>
<protein>
    <submittedName>
        <fullName evidence="6">AMP-dependent synthetase</fullName>
    </submittedName>
</protein>
<dbReference type="EMBL" id="PIYS01000003">
    <property type="protein sequence ID" value="PKF72486.1"/>
    <property type="molecule type" value="Genomic_DNA"/>
</dbReference>
<gene>
    <name evidence="6" type="ORF">CW360_01850</name>
</gene>
<evidence type="ECO:0000256" key="3">
    <source>
        <dbReference type="ARBA" id="ARBA00023098"/>
    </source>
</evidence>
<keyword evidence="1" id="KW-0436">Ligase</keyword>
<sequence>MSEPLQLPLQRFNHWLQQQPDAVWLRQPVAGVWHDFTWRQVDEQARRLASALLALGCAPGERVALLAKNCAEWFISDLAIQLAGLISVPLYPLQAPEQIAYVLEHADCKVILVGKLDESDKLATGIAPHIRRIAMPYPSMPTAHDWHSLLARHAPLTGTREQQADELLSILYTSGTTGAPKGVMLSAGAMARSAAWATSELGVGAGDQFFSYLPLSHAAERFLVQFNSLYSGAPVAFVESLETFASDLRHVRPTVFFSVPRLWTRFQQGVLEKLPQSRLDRLLGIPLLGWLVARKIRAGLGLDRARVLISGAAAISTGLLAWYQRIGLTICEGYGMTEHFAYGCFNRPGQVRLDSVGRPMPNLEVRIAEDGEILLRSQTLMQGYYRDPEKTAETLRDGWLHTGDKGTLDDDGYLRITGRVKDIFKTSKGKYVAPAPIEGEIAKCPWVEQVCLMGSNLDQPLALIELSPAARQQAQALVSAELLAHLAALNSHLEPHQRISHFVLVREPWTVDNGCMTPTMKIRRNVLEARYAGLVEQLPADQPLLWE</sequence>
<name>A0A2I0CTB4_9PSED</name>
<dbReference type="Gene3D" id="3.40.50.12780">
    <property type="entry name" value="N-terminal domain of ligase-like"/>
    <property type="match status" value="1"/>
</dbReference>
<proteinExistence type="predicted"/>
<organism evidence="6 7">
    <name type="scientific">Pseudomonas fluvialis</name>
    <dbReference type="NCBI Taxonomy" id="1793966"/>
    <lineage>
        <taxon>Bacteria</taxon>
        <taxon>Pseudomonadati</taxon>
        <taxon>Pseudomonadota</taxon>
        <taxon>Gammaproteobacteria</taxon>
        <taxon>Pseudomonadales</taxon>
        <taxon>Pseudomonadaceae</taxon>
        <taxon>Pseudomonas</taxon>
    </lineage>
</organism>